<dbReference type="AlphaFoldDB" id="A0A060A245"/>
<evidence type="ECO:0000313" key="2">
    <source>
        <dbReference type="EMBL" id="AIA56276.1"/>
    </source>
</evidence>
<proteinExistence type="predicted"/>
<protein>
    <recommendedName>
        <fullName evidence="1">YMGG-like Gly-zipper domain-containing protein</fullName>
    </recommendedName>
</protein>
<feature type="domain" description="YMGG-like Gly-zipper" evidence="1">
    <location>
        <begin position="36"/>
        <end position="79"/>
    </location>
</feature>
<dbReference type="PROSITE" id="PS51257">
    <property type="entry name" value="PROKAR_LIPOPROTEIN"/>
    <property type="match status" value="1"/>
</dbReference>
<organism evidence="2 3">
    <name type="scientific">Acidithiobacillus caldus (strain ATCC 51756 / DSM 8584 / KU)</name>
    <dbReference type="NCBI Taxonomy" id="637389"/>
    <lineage>
        <taxon>Bacteria</taxon>
        <taxon>Pseudomonadati</taxon>
        <taxon>Pseudomonadota</taxon>
        <taxon>Acidithiobacillia</taxon>
        <taxon>Acidithiobacillales</taxon>
        <taxon>Acidithiobacillaceae</taxon>
        <taxon>Acidithiobacillus</taxon>
    </lineage>
</organism>
<dbReference type="Pfam" id="PF13441">
    <property type="entry name" value="Gly-zipper_YMGG"/>
    <property type="match status" value="1"/>
</dbReference>
<dbReference type="KEGG" id="acz:Acaty_c2432"/>
<dbReference type="eggNOG" id="ENOG503317F">
    <property type="taxonomic scope" value="Bacteria"/>
</dbReference>
<evidence type="ECO:0000313" key="3">
    <source>
        <dbReference type="Proteomes" id="UP000005522"/>
    </source>
</evidence>
<accession>A0A060A245</accession>
<dbReference type="EMBL" id="CP005986">
    <property type="protein sequence ID" value="AIA56276.1"/>
    <property type="molecule type" value="Genomic_DNA"/>
</dbReference>
<sequence length="80" mass="7296">MNAKSFSLRNVAYAGIFSLGLVGLSGCAHMTPTQQRVVSGGAIGAAGGAALGAITGGSPAVGAAVGGVAGGAAGAVMGNH</sequence>
<reference evidence="2 3" key="1">
    <citation type="journal article" date="2009" name="J. Bacteriol.">
        <title>Draft genome sequence of the extremely acidophilic bacterium Acidithiobacillus caldus ATCC 51756 reveals metabolic versatility in the genus Acidithiobacillus.</title>
        <authorList>
            <person name="Valdes J."/>
            <person name="Quatrini R."/>
            <person name="Hallberg K."/>
            <person name="Dopson M."/>
            <person name="Valenzuela P.D."/>
            <person name="Holmes D.S."/>
        </authorList>
    </citation>
    <scope>NUCLEOTIDE SEQUENCE [LARGE SCALE GENOMIC DNA]</scope>
    <source>
        <strain evidence="3">ATCC 51756 / DSM 8584 / KU</strain>
    </source>
</reference>
<dbReference type="InterPro" id="IPR027367">
    <property type="entry name" value="Gly-zipper_YMGG"/>
</dbReference>
<dbReference type="RefSeq" id="WP_004869017.1">
    <property type="nucleotide sequence ID" value="NZ_CP005986.1"/>
</dbReference>
<dbReference type="Proteomes" id="UP000005522">
    <property type="component" value="Chromosome"/>
</dbReference>
<evidence type="ECO:0000259" key="1">
    <source>
        <dbReference type="Pfam" id="PF13441"/>
    </source>
</evidence>
<dbReference type="HOGENOM" id="CLU_158447_3_0_6"/>
<name>A0A060A245_ACICK</name>
<gene>
    <name evidence="2" type="ORF">Acaty_c2432</name>
</gene>
<dbReference type="GeneID" id="92932498"/>